<evidence type="ECO:0000313" key="3">
    <source>
        <dbReference type="Proteomes" id="UP000006694"/>
    </source>
</evidence>
<keyword evidence="1" id="KW-0472">Membrane</keyword>
<feature type="transmembrane region" description="Helical" evidence="1">
    <location>
        <begin position="59"/>
        <end position="80"/>
    </location>
</feature>
<evidence type="ECO:0000313" key="2">
    <source>
        <dbReference type="EMBL" id="ABQ05670.1"/>
    </source>
</evidence>
<sequence>MDSHSILQVLLSSAAATTVMTLCSYAVSAAAREIYKEPILLAYILKQLHLNISSDAKNMLGWVLHYVIGLAFVTAYHLLWSHKILDATILSSIMLGAASGMLGIIGWIVLFKIVHQKPNIDYKGYYAQLFAVHVIFGVTAFLVYRLFL</sequence>
<dbReference type="STRING" id="376686.Fjoh_2644"/>
<organism evidence="2 3">
    <name type="scientific">Flavobacterium johnsoniae (strain ATCC 17061 / DSM 2064 / JCM 8514 / BCRC 14874 / CCUG 350202 / NBRC 14942 / NCIMB 11054 / UW101)</name>
    <name type="common">Cytophaga johnsonae</name>
    <dbReference type="NCBI Taxonomy" id="376686"/>
    <lineage>
        <taxon>Bacteria</taxon>
        <taxon>Pseudomonadati</taxon>
        <taxon>Bacteroidota</taxon>
        <taxon>Flavobacteriia</taxon>
        <taxon>Flavobacteriales</taxon>
        <taxon>Flavobacteriaceae</taxon>
        <taxon>Flavobacterium</taxon>
    </lineage>
</organism>
<feature type="transmembrane region" description="Helical" evidence="1">
    <location>
        <begin position="125"/>
        <end position="147"/>
    </location>
</feature>
<dbReference type="Proteomes" id="UP000006694">
    <property type="component" value="Chromosome"/>
</dbReference>
<dbReference type="HOGENOM" id="CLU_142257_0_0_10"/>
<keyword evidence="1" id="KW-0812">Transmembrane</keyword>
<evidence type="ECO:0000256" key="1">
    <source>
        <dbReference type="SAM" id="Phobius"/>
    </source>
</evidence>
<dbReference type="OrthoDB" id="673991at2"/>
<protein>
    <recommendedName>
        <fullName evidence="4">DUF2938 family protein</fullName>
    </recommendedName>
</protein>
<dbReference type="AlphaFoldDB" id="A5FGJ4"/>
<dbReference type="KEGG" id="fjo:Fjoh_2644"/>
<reference evidence="2 3" key="1">
    <citation type="journal article" date="2009" name="Appl. Environ. Microbiol.">
        <title>Novel features of the polysaccharide-digesting gliding bacterium Flavobacterium johnsoniae as revealed by genome sequence analysis.</title>
        <authorList>
            <person name="McBride M.J."/>
            <person name="Xie G."/>
            <person name="Martens E.C."/>
            <person name="Lapidus A."/>
            <person name="Henrissat B."/>
            <person name="Rhodes R.G."/>
            <person name="Goltsman E."/>
            <person name="Wang W."/>
            <person name="Xu J."/>
            <person name="Hunnicutt D.W."/>
            <person name="Staroscik A.M."/>
            <person name="Hoover T.R."/>
            <person name="Cheng Y.Q."/>
            <person name="Stein J.L."/>
        </authorList>
    </citation>
    <scope>NUCLEOTIDE SEQUENCE [LARGE SCALE GENOMIC DNA]</scope>
    <source>
        <strain evidence="3">ATCC 17061 / DSM 2064 / JCM 8514 / BCRC 14874 / CCUG 350202 / NBRC 14942 / NCIMB 11054 / UW101</strain>
    </source>
</reference>
<evidence type="ECO:0008006" key="4">
    <source>
        <dbReference type="Google" id="ProtNLM"/>
    </source>
</evidence>
<accession>A5FGJ4</accession>
<keyword evidence="1" id="KW-1133">Transmembrane helix</keyword>
<feature type="transmembrane region" description="Helical" evidence="1">
    <location>
        <begin position="92"/>
        <end position="113"/>
    </location>
</feature>
<keyword evidence="3" id="KW-1185">Reference proteome</keyword>
<dbReference type="RefSeq" id="WP_012024709.1">
    <property type="nucleotide sequence ID" value="NC_009441.1"/>
</dbReference>
<dbReference type="eggNOG" id="ENOG5032ZVF">
    <property type="taxonomic scope" value="Bacteria"/>
</dbReference>
<name>A5FGJ4_FLAJ1</name>
<gene>
    <name evidence="2" type="ordered locus">Fjoh_2644</name>
</gene>
<dbReference type="GeneID" id="31765555"/>
<dbReference type="EMBL" id="CP000685">
    <property type="protein sequence ID" value="ABQ05670.1"/>
    <property type="molecule type" value="Genomic_DNA"/>
</dbReference>
<proteinExistence type="predicted"/>